<keyword evidence="3" id="KW-0677">Repeat</keyword>
<sequence>MWFHLWRHGARRGRHPNEHTLPPGGLDVLEFPPDEDLKPYINTCALVAALIATLTFAAAFTMPGGYNTSPDNLGGPTLVERAALRVFILSDTLGMCTSITAVYILTSAMRAQQDALFPLMAASWMLLDTALLSTLHPEDFIVLHLLPGLCQFFLETFF</sequence>
<dbReference type="Pfam" id="PF13962">
    <property type="entry name" value="PGG"/>
    <property type="match status" value="1"/>
</dbReference>
<evidence type="ECO:0000259" key="8">
    <source>
        <dbReference type="Pfam" id="PF13962"/>
    </source>
</evidence>
<evidence type="ECO:0000313" key="10">
    <source>
        <dbReference type="Proteomes" id="UP000428333"/>
    </source>
</evidence>
<keyword evidence="10" id="KW-1185">Reference proteome</keyword>
<evidence type="ECO:0000256" key="5">
    <source>
        <dbReference type="ARBA" id="ARBA00023043"/>
    </source>
</evidence>
<keyword evidence="4 7" id="KW-1133">Transmembrane helix</keyword>
<feature type="transmembrane region" description="Helical" evidence="7">
    <location>
        <begin position="82"/>
        <end position="104"/>
    </location>
</feature>
<feature type="transmembrane region" description="Helical" evidence="7">
    <location>
        <begin position="40"/>
        <end position="62"/>
    </location>
</feature>
<dbReference type="AlphaFoldDB" id="A0A6A4LAH2"/>
<dbReference type="PANTHER" id="PTHR24186:SF36">
    <property type="entry name" value="SERINE_THREONINE-PROTEIN PHOSPHATASE 6 REGULATORY ANKYRIN REPEAT SUBUNIT A-LIKE"/>
    <property type="match status" value="1"/>
</dbReference>
<keyword evidence="2 7" id="KW-0812">Transmembrane</keyword>
<evidence type="ECO:0000256" key="6">
    <source>
        <dbReference type="ARBA" id="ARBA00023136"/>
    </source>
</evidence>
<name>A0A6A4LAH2_9ERIC</name>
<dbReference type="InterPro" id="IPR026961">
    <property type="entry name" value="PGG_dom"/>
</dbReference>
<organism evidence="9 10">
    <name type="scientific">Rhododendron williamsianum</name>
    <dbReference type="NCBI Taxonomy" id="262921"/>
    <lineage>
        <taxon>Eukaryota</taxon>
        <taxon>Viridiplantae</taxon>
        <taxon>Streptophyta</taxon>
        <taxon>Embryophyta</taxon>
        <taxon>Tracheophyta</taxon>
        <taxon>Spermatophyta</taxon>
        <taxon>Magnoliopsida</taxon>
        <taxon>eudicotyledons</taxon>
        <taxon>Gunneridae</taxon>
        <taxon>Pentapetalae</taxon>
        <taxon>asterids</taxon>
        <taxon>Ericales</taxon>
        <taxon>Ericaceae</taxon>
        <taxon>Ericoideae</taxon>
        <taxon>Rhodoreae</taxon>
        <taxon>Rhododendron</taxon>
    </lineage>
</organism>
<proteinExistence type="predicted"/>
<dbReference type="GO" id="GO:0005886">
    <property type="term" value="C:plasma membrane"/>
    <property type="evidence" value="ECO:0007669"/>
    <property type="project" value="TreeGrafter"/>
</dbReference>
<comment type="subcellular location">
    <subcellularLocation>
        <location evidence="1">Membrane</location>
        <topology evidence="1">Multi-pass membrane protein</topology>
    </subcellularLocation>
</comment>
<dbReference type="EMBL" id="QEFC01001732">
    <property type="protein sequence ID" value="KAE9456343.1"/>
    <property type="molecule type" value="Genomic_DNA"/>
</dbReference>
<evidence type="ECO:0000256" key="3">
    <source>
        <dbReference type="ARBA" id="ARBA00022737"/>
    </source>
</evidence>
<reference evidence="9 10" key="1">
    <citation type="journal article" date="2019" name="Genome Biol. Evol.">
        <title>The Rhododendron genome and chromosomal organization provide insight into shared whole-genome duplications across the heath family (Ericaceae).</title>
        <authorList>
            <person name="Soza V.L."/>
            <person name="Lindsley D."/>
            <person name="Waalkes A."/>
            <person name="Ramage E."/>
            <person name="Patwardhan R.P."/>
            <person name="Burton J.N."/>
            <person name="Adey A."/>
            <person name="Kumar A."/>
            <person name="Qiu R."/>
            <person name="Shendure J."/>
            <person name="Hall B."/>
        </authorList>
    </citation>
    <scope>NUCLEOTIDE SEQUENCE [LARGE SCALE GENOMIC DNA]</scope>
    <source>
        <strain evidence="9">RSF 1966-606</strain>
    </source>
</reference>
<evidence type="ECO:0000256" key="4">
    <source>
        <dbReference type="ARBA" id="ARBA00022989"/>
    </source>
</evidence>
<comment type="caution">
    <text evidence="9">The sequence shown here is derived from an EMBL/GenBank/DDBJ whole genome shotgun (WGS) entry which is preliminary data.</text>
</comment>
<dbReference type="PANTHER" id="PTHR24186">
    <property type="entry name" value="PROTEIN PHOSPHATASE 1 REGULATORY SUBUNIT"/>
    <property type="match status" value="1"/>
</dbReference>
<feature type="domain" description="PGG" evidence="8">
    <location>
        <begin position="35"/>
        <end position="127"/>
    </location>
</feature>
<evidence type="ECO:0000256" key="1">
    <source>
        <dbReference type="ARBA" id="ARBA00004141"/>
    </source>
</evidence>
<protein>
    <recommendedName>
        <fullName evidence="8">PGG domain-containing protein</fullName>
    </recommendedName>
</protein>
<keyword evidence="6 7" id="KW-0472">Membrane</keyword>
<evidence type="ECO:0000313" key="9">
    <source>
        <dbReference type="EMBL" id="KAE9456343.1"/>
    </source>
</evidence>
<evidence type="ECO:0000256" key="7">
    <source>
        <dbReference type="SAM" id="Phobius"/>
    </source>
</evidence>
<dbReference type="Proteomes" id="UP000428333">
    <property type="component" value="Linkage Group LG07"/>
</dbReference>
<evidence type="ECO:0000256" key="2">
    <source>
        <dbReference type="ARBA" id="ARBA00022692"/>
    </source>
</evidence>
<keyword evidence="5" id="KW-0040">ANK repeat</keyword>
<accession>A0A6A4LAH2</accession>
<dbReference type="OrthoDB" id="10040922at2759"/>
<gene>
    <name evidence="9" type="ORF">C3L33_11755</name>
</gene>
<feature type="non-terminal residue" evidence="9">
    <location>
        <position position="1"/>
    </location>
</feature>